<evidence type="ECO:0000313" key="4">
    <source>
        <dbReference type="EMBL" id="GGG65151.1"/>
    </source>
</evidence>
<gene>
    <name evidence="4" type="ORF">GCM10011415_09890</name>
</gene>
<keyword evidence="2" id="KW-0229">DNA integration</keyword>
<comment type="similarity">
    <text evidence="1">Belongs to the 'phage' integrase family.</text>
</comment>
<evidence type="ECO:0000313" key="5">
    <source>
        <dbReference type="Proteomes" id="UP000617145"/>
    </source>
</evidence>
<dbReference type="InterPro" id="IPR050808">
    <property type="entry name" value="Phage_Integrase"/>
</dbReference>
<sequence>MPKVAKELSALEVKRLRHPGAGGKKNFAMGGPSGLQLQLTPKGGRTWVLRVSIASKRHEIGLGGYPDVPLAEARDRAREIKGKIWRGINPREERKAAQSALAAAERRGMTFRDAVEKWPHRKVGCL</sequence>
<dbReference type="Proteomes" id="UP000617145">
    <property type="component" value="Unassembled WGS sequence"/>
</dbReference>
<evidence type="ECO:0000256" key="2">
    <source>
        <dbReference type="ARBA" id="ARBA00022908"/>
    </source>
</evidence>
<dbReference type="PANTHER" id="PTHR30629">
    <property type="entry name" value="PROPHAGE INTEGRASE"/>
    <property type="match status" value="1"/>
</dbReference>
<dbReference type="Gene3D" id="3.30.160.390">
    <property type="entry name" value="Integrase, DNA-binding domain"/>
    <property type="match status" value="1"/>
</dbReference>
<reference evidence="4" key="2">
    <citation type="submission" date="2020-09" db="EMBL/GenBank/DDBJ databases">
        <authorList>
            <person name="Sun Q."/>
            <person name="Zhou Y."/>
        </authorList>
    </citation>
    <scope>NUCLEOTIDE SEQUENCE</scope>
    <source>
        <strain evidence="4">CGMCC 1.15762</strain>
    </source>
</reference>
<organism evidence="4 5">
    <name type="scientific">Salipiger pallidus</name>
    <dbReference type="NCBI Taxonomy" id="1775170"/>
    <lineage>
        <taxon>Bacteria</taxon>
        <taxon>Pseudomonadati</taxon>
        <taxon>Pseudomonadota</taxon>
        <taxon>Alphaproteobacteria</taxon>
        <taxon>Rhodobacterales</taxon>
        <taxon>Roseobacteraceae</taxon>
        <taxon>Salipiger</taxon>
    </lineage>
</organism>
<reference evidence="4" key="1">
    <citation type="journal article" date="2014" name="Int. J. Syst. Evol. Microbiol.">
        <title>Complete genome sequence of Corynebacterium casei LMG S-19264T (=DSM 44701T), isolated from a smear-ripened cheese.</title>
        <authorList>
            <consortium name="US DOE Joint Genome Institute (JGI-PGF)"/>
            <person name="Walter F."/>
            <person name="Albersmeier A."/>
            <person name="Kalinowski J."/>
            <person name="Ruckert C."/>
        </authorList>
    </citation>
    <scope>NUCLEOTIDE SEQUENCE</scope>
    <source>
        <strain evidence="4">CGMCC 1.15762</strain>
    </source>
</reference>
<dbReference type="Pfam" id="PF13356">
    <property type="entry name" value="Arm-DNA-bind_3"/>
    <property type="match status" value="1"/>
</dbReference>
<dbReference type="PANTHER" id="PTHR30629:SF6">
    <property type="entry name" value="PROPHAGE INTEGRASE INTA-RELATED"/>
    <property type="match status" value="1"/>
</dbReference>
<keyword evidence="5" id="KW-1185">Reference proteome</keyword>
<dbReference type="AlphaFoldDB" id="A0A8J2ZHZ1"/>
<dbReference type="EMBL" id="BMJV01000001">
    <property type="protein sequence ID" value="GGG65151.1"/>
    <property type="molecule type" value="Genomic_DNA"/>
</dbReference>
<dbReference type="InterPro" id="IPR025166">
    <property type="entry name" value="Integrase_DNA_bind_dom"/>
</dbReference>
<name>A0A8J2ZHZ1_9RHOB</name>
<accession>A0A8J2ZHZ1</accession>
<proteinExistence type="inferred from homology"/>
<evidence type="ECO:0000256" key="1">
    <source>
        <dbReference type="ARBA" id="ARBA00008857"/>
    </source>
</evidence>
<dbReference type="GO" id="GO:0015074">
    <property type="term" value="P:DNA integration"/>
    <property type="evidence" value="ECO:0007669"/>
    <property type="project" value="UniProtKB-KW"/>
</dbReference>
<protein>
    <recommendedName>
        <fullName evidence="3">Integrase DNA-binding domain-containing protein</fullName>
    </recommendedName>
</protein>
<feature type="domain" description="Integrase DNA-binding" evidence="3">
    <location>
        <begin position="9"/>
        <end position="97"/>
    </location>
</feature>
<dbReference type="InterPro" id="IPR038488">
    <property type="entry name" value="Integrase_DNA-bd_sf"/>
</dbReference>
<evidence type="ECO:0000259" key="3">
    <source>
        <dbReference type="Pfam" id="PF13356"/>
    </source>
</evidence>
<comment type="caution">
    <text evidence="4">The sequence shown here is derived from an EMBL/GenBank/DDBJ whole genome shotgun (WGS) entry which is preliminary data.</text>
</comment>